<dbReference type="EMBL" id="JACHMO010000001">
    <property type="protein sequence ID" value="MBB5803372.1"/>
    <property type="molecule type" value="Genomic_DNA"/>
</dbReference>
<organism evidence="1 2">
    <name type="scientific">Saccharothrix ecbatanensis</name>
    <dbReference type="NCBI Taxonomy" id="1105145"/>
    <lineage>
        <taxon>Bacteria</taxon>
        <taxon>Bacillati</taxon>
        <taxon>Actinomycetota</taxon>
        <taxon>Actinomycetes</taxon>
        <taxon>Pseudonocardiales</taxon>
        <taxon>Pseudonocardiaceae</taxon>
        <taxon>Saccharothrix</taxon>
    </lineage>
</organism>
<dbReference type="Proteomes" id="UP000552097">
    <property type="component" value="Unassembled WGS sequence"/>
</dbReference>
<protein>
    <submittedName>
        <fullName evidence="1">Uncharacterized protein</fullName>
    </submittedName>
</protein>
<name>A0A7W9HJD5_9PSEU</name>
<dbReference type="RefSeq" id="WP_184920678.1">
    <property type="nucleotide sequence ID" value="NZ_JACHMO010000001.1"/>
</dbReference>
<sequence>MTRHADISVNGHVQRVHFPNTFHFNQFRDLVVPVDLGAGTNTIRFTAQELPNCDGTTYNQFGQRSMYTPNIDYVTVAPLVG</sequence>
<evidence type="ECO:0000313" key="2">
    <source>
        <dbReference type="Proteomes" id="UP000552097"/>
    </source>
</evidence>
<keyword evidence="2" id="KW-1185">Reference proteome</keyword>
<comment type="caution">
    <text evidence="1">The sequence shown here is derived from an EMBL/GenBank/DDBJ whole genome shotgun (WGS) entry which is preliminary data.</text>
</comment>
<dbReference type="SUPFAM" id="SSF49785">
    <property type="entry name" value="Galactose-binding domain-like"/>
    <property type="match status" value="1"/>
</dbReference>
<dbReference type="Gene3D" id="2.60.120.260">
    <property type="entry name" value="Galactose-binding domain-like"/>
    <property type="match status" value="1"/>
</dbReference>
<gene>
    <name evidence="1" type="ORF">F4560_003140</name>
</gene>
<accession>A0A7W9HJD5</accession>
<dbReference type="InterPro" id="IPR008979">
    <property type="entry name" value="Galactose-bd-like_sf"/>
</dbReference>
<evidence type="ECO:0000313" key="1">
    <source>
        <dbReference type="EMBL" id="MBB5803372.1"/>
    </source>
</evidence>
<proteinExistence type="predicted"/>
<dbReference type="AlphaFoldDB" id="A0A7W9HJD5"/>
<reference evidence="1 2" key="1">
    <citation type="submission" date="2020-08" db="EMBL/GenBank/DDBJ databases">
        <title>Sequencing the genomes of 1000 actinobacteria strains.</title>
        <authorList>
            <person name="Klenk H.-P."/>
        </authorList>
    </citation>
    <scope>NUCLEOTIDE SEQUENCE [LARGE SCALE GENOMIC DNA]</scope>
    <source>
        <strain evidence="1 2">DSM 45486</strain>
    </source>
</reference>